<keyword evidence="1" id="KW-0472">Membrane</keyword>
<evidence type="ECO:0000313" key="2">
    <source>
        <dbReference type="EMBL" id="EMS70926.1"/>
    </source>
</evidence>
<name>S0FKU2_RUMCE</name>
<evidence type="ECO:0000256" key="1">
    <source>
        <dbReference type="SAM" id="Phobius"/>
    </source>
</evidence>
<evidence type="ECO:0000313" key="3">
    <source>
        <dbReference type="Proteomes" id="UP000014155"/>
    </source>
</evidence>
<feature type="transmembrane region" description="Helical" evidence="1">
    <location>
        <begin position="20"/>
        <end position="38"/>
    </location>
</feature>
<proteinExistence type="predicted"/>
<protein>
    <submittedName>
        <fullName evidence="2">Putative membrane protein</fullName>
    </submittedName>
</protein>
<dbReference type="RefSeq" id="WP_004627417.1">
    <property type="nucleotide sequence ID" value="NZ_AORV01000045.1"/>
</dbReference>
<keyword evidence="3" id="KW-1185">Reference proteome</keyword>
<dbReference type="Proteomes" id="UP000014155">
    <property type="component" value="Unassembled WGS sequence"/>
</dbReference>
<dbReference type="EMBL" id="AORV01000045">
    <property type="protein sequence ID" value="EMS70926.1"/>
    <property type="molecule type" value="Genomic_DNA"/>
</dbReference>
<dbReference type="PANTHER" id="PTHR38442">
    <property type="entry name" value="INNER MEMBRANE PROTEIN-RELATED"/>
    <property type="match status" value="1"/>
</dbReference>
<gene>
    <name evidence="2" type="ORF">CTER_3274</name>
</gene>
<dbReference type="PATRIC" id="fig|1195236.3.peg.3497"/>
<dbReference type="Pfam" id="PF04286">
    <property type="entry name" value="DUF445"/>
    <property type="match status" value="1"/>
</dbReference>
<accession>S0FKU2</accession>
<dbReference type="eggNOG" id="COG2733">
    <property type="taxonomic scope" value="Bacteria"/>
</dbReference>
<reference evidence="2 3" key="1">
    <citation type="journal article" date="2013" name="Genome Announc.">
        <title>Draft Genome Sequence of the Cellulolytic, Mesophilic, Anaerobic Bacterium Clostridium termitidis Strain CT1112 (DSM 5398).</title>
        <authorList>
            <person name="Lal S."/>
            <person name="Ramachandran U."/>
            <person name="Zhang X."/>
            <person name="Munir R."/>
            <person name="Sparling R."/>
            <person name="Levin D.B."/>
        </authorList>
    </citation>
    <scope>NUCLEOTIDE SEQUENCE [LARGE SCALE GENOMIC DNA]</scope>
    <source>
        <strain evidence="2 3">CT1112</strain>
    </source>
</reference>
<dbReference type="InterPro" id="IPR007383">
    <property type="entry name" value="DUF445"/>
</dbReference>
<dbReference type="GO" id="GO:0005886">
    <property type="term" value="C:plasma membrane"/>
    <property type="evidence" value="ECO:0007669"/>
    <property type="project" value="TreeGrafter"/>
</dbReference>
<dbReference type="STRING" id="1195236.CTER_3274"/>
<dbReference type="PANTHER" id="PTHR38442:SF1">
    <property type="entry name" value="INNER MEMBRANE PROTEIN"/>
    <property type="match status" value="1"/>
</dbReference>
<dbReference type="AlphaFoldDB" id="S0FKU2"/>
<comment type="caution">
    <text evidence="2">The sequence shown here is derived from an EMBL/GenBank/DDBJ whole genome shotgun (WGS) entry which is preliminary data.</text>
</comment>
<keyword evidence="1" id="KW-0812">Transmembrane</keyword>
<keyword evidence="1" id="KW-1133">Transmembrane helix</keyword>
<organism evidence="2 3">
    <name type="scientific">Ruminiclostridium cellobioparum subsp. termitidis CT1112</name>
    <dbReference type="NCBI Taxonomy" id="1195236"/>
    <lineage>
        <taxon>Bacteria</taxon>
        <taxon>Bacillati</taxon>
        <taxon>Bacillota</taxon>
        <taxon>Clostridia</taxon>
        <taxon>Eubacteriales</taxon>
        <taxon>Oscillospiraceae</taxon>
        <taxon>Ruminiclostridium</taxon>
    </lineage>
</organism>
<sequence>MEKYNYKNEEIKLRKKLRNMRIISTSLLGFMTVTFLVMKRYEDRGLLFSSITAFAEASMVGALADWFAVVALFRHPLGLRIIPHTAIIQNNKQRIAKALSNFVISNFFTPELIRSKLDNVGLSSKVSEYITSNREKLSRGIAARLPGVINPVVDDSKLKLYLTAMINKKVEEIRLYPALAAIIGPVTEGGYHKPLVKALLNATYKYIEDNKEKTLLVLGGINKTLAMPIIGDIIYKKILDYLVEQIDALDNDEDAAINKLINSALPKLLEDMRNDEELIEKGEQLKNRLIESPVFSSLLERMVEVLSEFKNSFLQDEERLVKKVGTVLDMAVNGIESNPGLRGNINTAVIELAGGMVELYGDKVGSLIYDTMDSWETRDMVDKLEVQVGADLQYIRINGTVIGGLAGLAIHLLTQFLY</sequence>